<feature type="transmembrane region" description="Helical" evidence="2">
    <location>
        <begin position="99"/>
        <end position="116"/>
    </location>
</feature>
<feature type="transmembrane region" description="Helical" evidence="2">
    <location>
        <begin position="69"/>
        <end position="90"/>
    </location>
</feature>
<evidence type="ECO:0000256" key="1">
    <source>
        <dbReference type="SAM" id="MobiDB-lite"/>
    </source>
</evidence>
<keyword evidence="4" id="KW-1185">Reference proteome</keyword>
<keyword evidence="2" id="KW-1133">Transmembrane helix</keyword>
<dbReference type="AlphaFoldDB" id="U5VV95"/>
<feature type="region of interest" description="Disordered" evidence="1">
    <location>
        <begin position="376"/>
        <end position="397"/>
    </location>
</feature>
<dbReference type="HOGENOM" id="CLU_712963_0_0_11"/>
<keyword evidence="2" id="KW-0472">Membrane</keyword>
<keyword evidence="2" id="KW-0812">Transmembrane</keyword>
<evidence type="ECO:0000313" key="4">
    <source>
        <dbReference type="Proteomes" id="UP000017746"/>
    </source>
</evidence>
<feature type="transmembrane region" description="Helical" evidence="2">
    <location>
        <begin position="128"/>
        <end position="147"/>
    </location>
</feature>
<evidence type="ECO:0000256" key="2">
    <source>
        <dbReference type="SAM" id="Phobius"/>
    </source>
</evidence>
<feature type="transmembrane region" description="Helical" evidence="2">
    <location>
        <begin position="42"/>
        <end position="63"/>
    </location>
</feature>
<dbReference type="PANTHER" id="PTHR40761:SF1">
    <property type="entry name" value="CONSERVED INTEGRAL MEMBRANE ALANINE VALINE AND LEUCINE RICH PROTEIN-RELATED"/>
    <property type="match status" value="1"/>
</dbReference>
<protein>
    <submittedName>
        <fullName evidence="3">Uncharacterized protein</fullName>
    </submittedName>
</protein>
<accession>U5VV95</accession>
<reference evidence="3 4" key="1">
    <citation type="journal article" date="2014" name="J. Biotechnol.">
        <title>Complete genome sequence of the actinobacterium Actinoplanes friuliensis HAG 010964, producer of the lipopeptide antibiotic friulimycin.</title>
        <authorList>
            <person name="Ruckert C."/>
            <person name="Szczepanowski R."/>
            <person name="Albersmeier A."/>
            <person name="Goesmann A."/>
            <person name="Fischer N."/>
            <person name="Steinkamper A."/>
            <person name="Puhler A."/>
            <person name="Biener R."/>
            <person name="Schwartz D."/>
            <person name="Kalinowski J."/>
        </authorList>
    </citation>
    <scope>NUCLEOTIDE SEQUENCE [LARGE SCALE GENOMIC DNA]</scope>
    <source>
        <strain evidence="3 4">DSM 7358</strain>
    </source>
</reference>
<dbReference type="EMBL" id="CP006272">
    <property type="protein sequence ID" value="AGZ39625.1"/>
    <property type="molecule type" value="Genomic_DNA"/>
</dbReference>
<name>U5VV95_9ACTN</name>
<dbReference type="Proteomes" id="UP000017746">
    <property type="component" value="Chromosome"/>
</dbReference>
<feature type="transmembrane region" description="Helical" evidence="2">
    <location>
        <begin position="249"/>
        <end position="269"/>
    </location>
</feature>
<feature type="transmembrane region" description="Helical" evidence="2">
    <location>
        <begin position="6"/>
        <end position="30"/>
    </location>
</feature>
<feature type="transmembrane region" description="Helical" evidence="2">
    <location>
        <begin position="222"/>
        <end position="243"/>
    </location>
</feature>
<sequence>MTAAGWIALAITVFGAFGYAGASILQAVAAKRSTSLARTLSHPLYLTGIALDVLAWAGSMVALRELAVYLVESILAGSLAITVLAARFVLKSKLRKRDVACVIVSISALTVLALSAGPQEGTPASAGLRWGLCTAAVLLTLLGRSAARTCPPGLVAAMGGLCLGGAALSGRALHLPEQAMGHPGALALAIVSEPLTWAVLIFAANGMLLYANALQRGQVGQVTAVHWIAEVTAPSAVALLLLGDSVRPGWGLVAIGAGVVTIGAAVLLATAPATGAAVRPPDALPDEPSQPSLPVSAPIRYAERIIWWGSPPVWTPPNRERVVALPTHHAPELTWTPPPRVQALWSDPHRPDADADEIPAEPVTLSELWPILLREEDRPEPVRSRQEQPRHGPWDDL</sequence>
<organism evidence="3 4">
    <name type="scientific">Actinoplanes friuliensis DSM 7358</name>
    <dbReference type="NCBI Taxonomy" id="1246995"/>
    <lineage>
        <taxon>Bacteria</taxon>
        <taxon>Bacillati</taxon>
        <taxon>Actinomycetota</taxon>
        <taxon>Actinomycetes</taxon>
        <taxon>Micromonosporales</taxon>
        <taxon>Micromonosporaceae</taxon>
        <taxon>Actinoplanes</taxon>
    </lineage>
</organism>
<dbReference type="STRING" id="1246995.AFR_06680"/>
<feature type="transmembrane region" description="Helical" evidence="2">
    <location>
        <begin position="154"/>
        <end position="173"/>
    </location>
</feature>
<dbReference type="RefSeq" id="WP_023359156.1">
    <property type="nucleotide sequence ID" value="NC_022657.1"/>
</dbReference>
<dbReference type="PANTHER" id="PTHR40761">
    <property type="entry name" value="CONSERVED INTEGRAL MEMBRANE ALANINE VALINE AND LEUCINE RICH PROTEIN-RELATED"/>
    <property type="match status" value="1"/>
</dbReference>
<feature type="transmembrane region" description="Helical" evidence="2">
    <location>
        <begin position="185"/>
        <end position="210"/>
    </location>
</feature>
<dbReference type="KEGG" id="afs:AFR_06680"/>
<proteinExistence type="predicted"/>
<dbReference type="OrthoDB" id="3290813at2"/>
<gene>
    <name evidence="3" type="ORF">AFR_06680</name>
</gene>
<dbReference type="eggNOG" id="COG0697">
    <property type="taxonomic scope" value="Bacteria"/>
</dbReference>
<dbReference type="PATRIC" id="fig|1246995.3.peg.1365"/>
<evidence type="ECO:0000313" key="3">
    <source>
        <dbReference type="EMBL" id="AGZ39625.1"/>
    </source>
</evidence>